<sequence>PSSTPSPPSPRSKLSREAGPRLSLASRSVGADPASGPEPLPSGSVAPRPRWNACLRATVLLHGMGVCPRDRSTRALNGRSVQSDGLNGPTAQSSSVVRPSSCQFPRPDYSETK</sequence>
<evidence type="ECO:0000313" key="2">
    <source>
        <dbReference type="EMBL" id="KAJ3597045.1"/>
    </source>
</evidence>
<accession>A0A9Q0DY22</accession>
<organism evidence="2 3">
    <name type="scientific">Muraenolepis orangiensis</name>
    <name type="common">Patagonian moray cod</name>
    <dbReference type="NCBI Taxonomy" id="630683"/>
    <lineage>
        <taxon>Eukaryota</taxon>
        <taxon>Metazoa</taxon>
        <taxon>Chordata</taxon>
        <taxon>Craniata</taxon>
        <taxon>Vertebrata</taxon>
        <taxon>Euteleostomi</taxon>
        <taxon>Actinopterygii</taxon>
        <taxon>Neopterygii</taxon>
        <taxon>Teleostei</taxon>
        <taxon>Neoteleostei</taxon>
        <taxon>Acanthomorphata</taxon>
        <taxon>Zeiogadaria</taxon>
        <taxon>Gadariae</taxon>
        <taxon>Gadiformes</taxon>
        <taxon>Muraenolepidoidei</taxon>
        <taxon>Muraenolepididae</taxon>
        <taxon>Muraenolepis</taxon>
    </lineage>
</organism>
<feature type="region of interest" description="Disordered" evidence="1">
    <location>
        <begin position="65"/>
        <end position="113"/>
    </location>
</feature>
<dbReference type="Proteomes" id="UP001148018">
    <property type="component" value="Unassembled WGS sequence"/>
</dbReference>
<reference evidence="2" key="1">
    <citation type="submission" date="2022-07" db="EMBL/GenBank/DDBJ databases">
        <title>Chromosome-level genome of Muraenolepis orangiensis.</title>
        <authorList>
            <person name="Kim J."/>
        </authorList>
    </citation>
    <scope>NUCLEOTIDE SEQUENCE</scope>
    <source>
        <strain evidence="2">KU_S4_2022</strain>
        <tissue evidence="2">Muscle</tissue>
    </source>
</reference>
<gene>
    <name evidence="2" type="ORF">NHX12_003445</name>
</gene>
<protein>
    <submittedName>
        <fullName evidence="2">Uncharacterized protein</fullName>
    </submittedName>
</protein>
<proteinExistence type="predicted"/>
<feature type="compositionally biased region" description="Pro residues" evidence="1">
    <location>
        <begin position="1"/>
        <end position="10"/>
    </location>
</feature>
<feature type="region of interest" description="Disordered" evidence="1">
    <location>
        <begin position="1"/>
        <end position="49"/>
    </location>
</feature>
<feature type="compositionally biased region" description="Polar residues" evidence="1">
    <location>
        <begin position="79"/>
        <end position="103"/>
    </location>
</feature>
<dbReference type="AlphaFoldDB" id="A0A9Q0DY22"/>
<name>A0A9Q0DY22_9TELE</name>
<dbReference type="EMBL" id="JANIIK010000110">
    <property type="protein sequence ID" value="KAJ3597045.1"/>
    <property type="molecule type" value="Genomic_DNA"/>
</dbReference>
<evidence type="ECO:0000256" key="1">
    <source>
        <dbReference type="SAM" id="MobiDB-lite"/>
    </source>
</evidence>
<comment type="caution">
    <text evidence="2">The sequence shown here is derived from an EMBL/GenBank/DDBJ whole genome shotgun (WGS) entry which is preliminary data.</text>
</comment>
<evidence type="ECO:0000313" key="3">
    <source>
        <dbReference type="Proteomes" id="UP001148018"/>
    </source>
</evidence>
<feature type="non-terminal residue" evidence="2">
    <location>
        <position position="1"/>
    </location>
</feature>
<keyword evidence="3" id="KW-1185">Reference proteome</keyword>